<evidence type="ECO:0000256" key="6">
    <source>
        <dbReference type="ARBA" id="ARBA00022723"/>
    </source>
</evidence>
<proteinExistence type="inferred from homology"/>
<organism evidence="19 20">
    <name type="scientific">Culex pipiens pipiens</name>
    <name type="common">Northern house mosquito</name>
    <dbReference type="NCBI Taxonomy" id="38569"/>
    <lineage>
        <taxon>Eukaryota</taxon>
        <taxon>Metazoa</taxon>
        <taxon>Ecdysozoa</taxon>
        <taxon>Arthropoda</taxon>
        <taxon>Hexapoda</taxon>
        <taxon>Insecta</taxon>
        <taxon>Pterygota</taxon>
        <taxon>Neoptera</taxon>
        <taxon>Endopterygota</taxon>
        <taxon>Diptera</taxon>
        <taxon>Nematocera</taxon>
        <taxon>Culicoidea</taxon>
        <taxon>Culicidae</taxon>
        <taxon>Culicinae</taxon>
        <taxon>Culicini</taxon>
        <taxon>Culex</taxon>
        <taxon>Culex</taxon>
    </lineage>
</organism>
<keyword evidence="20" id="KW-1185">Reference proteome</keyword>
<keyword evidence="4" id="KW-0645">Protease</keyword>
<feature type="domain" description="Endoplasmic reticulum metallopeptidase 1-like C-terminal" evidence="17">
    <location>
        <begin position="673"/>
        <end position="903"/>
    </location>
</feature>
<feature type="transmembrane region" description="Helical" evidence="15">
    <location>
        <begin position="542"/>
        <end position="561"/>
    </location>
</feature>
<gene>
    <name evidence="19" type="ORF">pipiens_004931</name>
</gene>
<evidence type="ECO:0000256" key="13">
    <source>
        <dbReference type="ARBA" id="ARBA00023180"/>
    </source>
</evidence>
<comment type="subcellular location">
    <subcellularLocation>
        <location evidence="2">Endoplasmic reticulum membrane</location>
        <topology evidence="2">Multi-pass membrane protein</topology>
    </subcellularLocation>
</comment>
<keyword evidence="8" id="KW-0256">Endoplasmic reticulum</keyword>
<reference evidence="19 20" key="1">
    <citation type="submission" date="2024-05" db="EMBL/GenBank/DDBJ databases">
        <title>Culex pipiens pipiens assembly and annotation.</title>
        <authorList>
            <person name="Alout H."/>
            <person name="Durand T."/>
        </authorList>
    </citation>
    <scope>NUCLEOTIDE SEQUENCE [LARGE SCALE GENOMIC DNA]</scope>
    <source>
        <strain evidence="19">HA-2024</strain>
        <tissue evidence="19">Whole body</tissue>
    </source>
</reference>
<dbReference type="Gene3D" id="3.40.630.10">
    <property type="entry name" value="Zn peptidases"/>
    <property type="match status" value="1"/>
</dbReference>
<dbReference type="Pfam" id="PF04389">
    <property type="entry name" value="Peptidase_M28"/>
    <property type="match status" value="1"/>
</dbReference>
<feature type="transmembrane region" description="Helical" evidence="15">
    <location>
        <begin position="611"/>
        <end position="629"/>
    </location>
</feature>
<keyword evidence="7" id="KW-0378">Hydrolase</keyword>
<keyword evidence="13" id="KW-0325">Glycoprotein</keyword>
<evidence type="ECO:0000256" key="14">
    <source>
        <dbReference type="ARBA" id="ARBA00078796"/>
    </source>
</evidence>
<dbReference type="FunFam" id="3.40.630.10:FF:000008">
    <property type="entry name" value="Endoplasmic reticulum metallopeptidase 1"/>
    <property type="match status" value="1"/>
</dbReference>
<dbReference type="InterPro" id="IPR045175">
    <property type="entry name" value="M28_fam"/>
</dbReference>
<dbReference type="InterPro" id="IPR048024">
    <property type="entry name" value="Fxna-like_M28_dom"/>
</dbReference>
<feature type="transmembrane region" description="Helical" evidence="15">
    <location>
        <begin position="477"/>
        <end position="498"/>
    </location>
</feature>
<dbReference type="Proteomes" id="UP001562425">
    <property type="component" value="Unassembled WGS sequence"/>
</dbReference>
<dbReference type="InterPro" id="IPR007484">
    <property type="entry name" value="Peptidase_M28"/>
</dbReference>
<evidence type="ECO:0000259" key="16">
    <source>
        <dbReference type="Pfam" id="PF04389"/>
    </source>
</evidence>
<dbReference type="GO" id="GO:0008237">
    <property type="term" value="F:metallopeptidase activity"/>
    <property type="evidence" value="ECO:0007669"/>
    <property type="project" value="UniProtKB-KW"/>
</dbReference>
<feature type="transmembrane region" description="Helical" evidence="15">
    <location>
        <begin position="573"/>
        <end position="591"/>
    </location>
</feature>
<sequence>MAKPKKASKTAQYQVVDSDAANNLHLVGPAYGLIAVLLVIAGGSITNYFLRNLPDALSVADLEQSPEAVFIGERAWKDLRSFTELGPRTTGSRANDELAVGIFEREIAAIQEGKHPDQEVLMENQVVTGAFNFTFYGTSMTTVYRNVQNVVVKLVGESEDSLLLNCHFDTVCNPDDVPMIKSHVESLSCGLQVPGSPGSSDDVASCTVMLEILRVMSRLPGRNRNSVIFLFNGAEETLLQASHGFITQHPWAKQVKAFLNLESAGSGGKEVLFQSGPNAPWMVDMYARTVRHPFAQVMAEELFKTGLIPSDTDFRIFRDYGNIPGMDLAHFLNGFRYHTRYDSMEYLSVGVLQRTGDNVLALTRGMANSEHLSTSTDEGQGSSTVFFDFLGLFFVNYPARLGQLINAVVAFLAVLIPYRGLSQAVGNQRSNGAIWAEICYGFSAMGGGLLLSLATSAAISHQMLAMDNVMSWYSNSWLILGMYCAPAVVCHCLVQMFVNAYFKNPKSYLTTGMVTQARLIGVSAFWSICSLGLTLVGLRSGYIFMVLQLCTLAGTILNWIFRLQRTIRAWIAIHLLSQLIVVIWTSFYYIVFVNLFVPITGRAGSVINPDFIIGIVAALGVALCCSYLFPLMVLIRKPLRLTACFSAVGLTALVLACFTPVGFPYRDASAGEPTSQRHLVTHTLRVFHDELGLLKHMDQGFLFEVQDRNADRMLRQFIAKQGSGFVPIQQMESCQTELFCALPLDAMWRQVHFDHFWQPTEAVPVMSNMFTLAYEGRENIRQGVQRINFKAEGSIQSAIFLGTKAGVRLIGWSLQDVVAPPVRFNGQEGHFVYISHGVPSGPWNITMDFEVQNEKHEGTIVELGVVSKFWDVPEVHTEEFNQFLATFPPWAHVVPSVAVVNMFEL</sequence>
<evidence type="ECO:0000313" key="20">
    <source>
        <dbReference type="Proteomes" id="UP001562425"/>
    </source>
</evidence>
<evidence type="ECO:0000256" key="9">
    <source>
        <dbReference type="ARBA" id="ARBA00022833"/>
    </source>
</evidence>
<evidence type="ECO:0000256" key="7">
    <source>
        <dbReference type="ARBA" id="ARBA00022801"/>
    </source>
</evidence>
<feature type="domain" description="Peptidase M28" evidence="16">
    <location>
        <begin position="149"/>
        <end position="362"/>
    </location>
</feature>
<feature type="transmembrane region" description="Helical" evidence="15">
    <location>
        <begin position="433"/>
        <end position="457"/>
    </location>
</feature>
<dbReference type="Pfam" id="PF22248">
    <property type="entry name" value="ERMP1_C"/>
    <property type="match status" value="1"/>
</dbReference>
<feature type="transmembrane region" description="Helical" evidence="15">
    <location>
        <begin position="641"/>
        <end position="663"/>
    </location>
</feature>
<keyword evidence="12 15" id="KW-0472">Membrane</keyword>
<evidence type="ECO:0000259" key="17">
    <source>
        <dbReference type="Pfam" id="PF22248"/>
    </source>
</evidence>
<evidence type="ECO:0000256" key="3">
    <source>
        <dbReference type="ARBA" id="ARBA00010918"/>
    </source>
</evidence>
<evidence type="ECO:0000256" key="15">
    <source>
        <dbReference type="SAM" id="Phobius"/>
    </source>
</evidence>
<accession>A0ABD1CDC9</accession>
<evidence type="ECO:0000256" key="12">
    <source>
        <dbReference type="ARBA" id="ARBA00023136"/>
    </source>
</evidence>
<evidence type="ECO:0000256" key="11">
    <source>
        <dbReference type="ARBA" id="ARBA00023049"/>
    </source>
</evidence>
<dbReference type="SUPFAM" id="SSF53187">
    <property type="entry name" value="Zn-dependent exopeptidases"/>
    <property type="match status" value="1"/>
</dbReference>
<keyword evidence="6" id="KW-0479">Metal-binding</keyword>
<comment type="caution">
    <text evidence="19">The sequence shown here is derived from an EMBL/GenBank/DDBJ whole genome shotgun (WGS) entry which is preliminary data.</text>
</comment>
<evidence type="ECO:0000256" key="2">
    <source>
        <dbReference type="ARBA" id="ARBA00004477"/>
    </source>
</evidence>
<protein>
    <recommendedName>
        <fullName evidence="14">FXNA-like protease</fullName>
    </recommendedName>
</protein>
<feature type="transmembrane region" description="Helical" evidence="15">
    <location>
        <begin position="401"/>
        <end position="421"/>
    </location>
</feature>
<feature type="transmembrane region" description="Helical" evidence="15">
    <location>
        <begin position="519"/>
        <end position="536"/>
    </location>
</feature>
<dbReference type="EMBL" id="JBEHCU010013393">
    <property type="protein sequence ID" value="KAL1374396.1"/>
    <property type="molecule type" value="Genomic_DNA"/>
</dbReference>
<dbReference type="Pfam" id="PF22249">
    <property type="entry name" value="ERMP1-TM"/>
    <property type="match status" value="1"/>
</dbReference>
<dbReference type="PANTHER" id="PTHR12147:SF22">
    <property type="entry name" value="ENDOPLASMIC RETICULUM METALLOPEPTIDASE 1"/>
    <property type="match status" value="1"/>
</dbReference>
<dbReference type="GO" id="GO:0046872">
    <property type="term" value="F:metal ion binding"/>
    <property type="evidence" value="ECO:0007669"/>
    <property type="project" value="UniProtKB-KW"/>
</dbReference>
<comment type="cofactor">
    <cofactor evidence="1">
        <name>Zn(2+)</name>
        <dbReference type="ChEBI" id="CHEBI:29105"/>
    </cofactor>
</comment>
<comment type="similarity">
    <text evidence="3">Belongs to the peptidase M28 family.</text>
</comment>
<dbReference type="GO" id="GO:0006508">
    <property type="term" value="P:proteolysis"/>
    <property type="evidence" value="ECO:0007669"/>
    <property type="project" value="UniProtKB-KW"/>
</dbReference>
<dbReference type="CDD" id="cd03875">
    <property type="entry name" value="M28_Fxna_like"/>
    <property type="match status" value="1"/>
</dbReference>
<feature type="transmembrane region" description="Helical" evidence="15">
    <location>
        <begin position="30"/>
        <end position="50"/>
    </location>
</feature>
<dbReference type="InterPro" id="IPR053973">
    <property type="entry name" value="ERMP1-like_C"/>
</dbReference>
<dbReference type="PANTHER" id="PTHR12147">
    <property type="entry name" value="METALLOPEPTIDASE M28 FAMILY MEMBER"/>
    <property type="match status" value="1"/>
</dbReference>
<dbReference type="GO" id="GO:0005789">
    <property type="term" value="C:endoplasmic reticulum membrane"/>
    <property type="evidence" value="ECO:0007669"/>
    <property type="project" value="UniProtKB-SubCell"/>
</dbReference>
<feature type="domain" description="Endoplasmic reticulum metallopeptidase 1/1-A TM" evidence="18">
    <location>
        <begin position="466"/>
        <end position="657"/>
    </location>
</feature>
<keyword evidence="10 15" id="KW-1133">Transmembrane helix</keyword>
<dbReference type="AlphaFoldDB" id="A0ABD1CDC9"/>
<evidence type="ECO:0000256" key="1">
    <source>
        <dbReference type="ARBA" id="ARBA00001947"/>
    </source>
</evidence>
<keyword evidence="9" id="KW-0862">Zinc</keyword>
<evidence type="ECO:0000256" key="4">
    <source>
        <dbReference type="ARBA" id="ARBA00022670"/>
    </source>
</evidence>
<evidence type="ECO:0000256" key="5">
    <source>
        <dbReference type="ARBA" id="ARBA00022692"/>
    </source>
</evidence>
<keyword evidence="5 15" id="KW-0812">Transmembrane</keyword>
<name>A0ABD1CDC9_CULPP</name>
<evidence type="ECO:0000313" key="19">
    <source>
        <dbReference type="EMBL" id="KAL1374396.1"/>
    </source>
</evidence>
<keyword evidence="11" id="KW-0482">Metalloprotease</keyword>
<evidence type="ECO:0000256" key="8">
    <source>
        <dbReference type="ARBA" id="ARBA00022824"/>
    </source>
</evidence>
<evidence type="ECO:0000259" key="18">
    <source>
        <dbReference type="Pfam" id="PF22249"/>
    </source>
</evidence>
<dbReference type="InterPro" id="IPR053974">
    <property type="entry name" value="ERMP1_1-A_TM"/>
</dbReference>
<evidence type="ECO:0000256" key="10">
    <source>
        <dbReference type="ARBA" id="ARBA00022989"/>
    </source>
</evidence>